<dbReference type="Proteomes" id="UP001465976">
    <property type="component" value="Unassembled WGS sequence"/>
</dbReference>
<evidence type="ECO:0000313" key="1">
    <source>
        <dbReference type="EMBL" id="KAL0567333.1"/>
    </source>
</evidence>
<proteinExistence type="predicted"/>
<dbReference type="EMBL" id="JBAHYK010001612">
    <property type="protein sequence ID" value="KAL0567333.1"/>
    <property type="molecule type" value="Genomic_DNA"/>
</dbReference>
<accession>A0ABR3EWP2</accession>
<reference evidence="1 2" key="1">
    <citation type="submission" date="2024-02" db="EMBL/GenBank/DDBJ databases">
        <title>A draft genome for the cacao thread blight pathogen Marasmius crinis-equi.</title>
        <authorList>
            <person name="Cohen S.P."/>
            <person name="Baruah I.K."/>
            <person name="Amoako-Attah I."/>
            <person name="Bukari Y."/>
            <person name="Meinhardt L.W."/>
            <person name="Bailey B.A."/>
        </authorList>
    </citation>
    <scope>NUCLEOTIDE SEQUENCE [LARGE SCALE GENOMIC DNA]</scope>
    <source>
        <strain evidence="1 2">GH-76</strain>
    </source>
</reference>
<protein>
    <submittedName>
        <fullName evidence="1">Uncharacterized protein</fullName>
    </submittedName>
</protein>
<comment type="caution">
    <text evidence="1">The sequence shown here is derived from an EMBL/GenBank/DDBJ whole genome shotgun (WGS) entry which is preliminary data.</text>
</comment>
<sequence>MAEPSYSYLHDEFFREASLLFPSTSRALLNLRVLGQPPPESTVNISYPPPQIHTFLQIAASFSYHLYYGGDAGITILRQFNHHLETYIGPWLRCLLKSIVLSGNEPSTPEGRIIRERCLLVIPTLLAIPYSTVARQTTTPLRAAAPYLHDLFLLVSVKLFDTTGEPHRTWGRWCLATNAISGSVQSNQTTRGRFADHELGVIYSHKDNSALHSNFIRHFERTTRRIPRMTQEDFYEFYHFHVIFTLLLQSDIATPSIIVAWIQASTKLLSATLSKATVIRRNPTSDACEIGHHWAQQLAFLLSALLEKGLTSPEMVAQCLDSGIIFGILRIDAWVIMHDEEQETAMETCGYRLGLILERISLYLVYPAVLARFLKCLRK</sequence>
<name>A0ABR3EWP2_9AGAR</name>
<feature type="non-terminal residue" evidence="1">
    <location>
        <position position="379"/>
    </location>
</feature>
<evidence type="ECO:0000313" key="2">
    <source>
        <dbReference type="Proteomes" id="UP001465976"/>
    </source>
</evidence>
<keyword evidence="2" id="KW-1185">Reference proteome</keyword>
<gene>
    <name evidence="1" type="ORF">V5O48_014661</name>
</gene>
<organism evidence="1 2">
    <name type="scientific">Marasmius crinis-equi</name>
    <dbReference type="NCBI Taxonomy" id="585013"/>
    <lineage>
        <taxon>Eukaryota</taxon>
        <taxon>Fungi</taxon>
        <taxon>Dikarya</taxon>
        <taxon>Basidiomycota</taxon>
        <taxon>Agaricomycotina</taxon>
        <taxon>Agaricomycetes</taxon>
        <taxon>Agaricomycetidae</taxon>
        <taxon>Agaricales</taxon>
        <taxon>Marasmiineae</taxon>
        <taxon>Marasmiaceae</taxon>
        <taxon>Marasmius</taxon>
    </lineage>
</organism>